<dbReference type="AlphaFoldDB" id="A0A2G8TBM5"/>
<proteinExistence type="predicted"/>
<gene>
    <name evidence="1" type="ORF">CR105_21210</name>
</gene>
<dbReference type="OrthoDB" id="4760165at2"/>
<dbReference type="PIRSF" id="PIRSF007580">
    <property type="entry name" value="UCP07580"/>
    <property type="match status" value="1"/>
</dbReference>
<dbReference type="PANTHER" id="PTHR39456:SF1">
    <property type="entry name" value="METAL-DEPENDENT HYDROLASE"/>
    <property type="match status" value="1"/>
</dbReference>
<dbReference type="InterPro" id="IPR016516">
    <property type="entry name" value="UCP07580"/>
</dbReference>
<organism evidence="1 2">
    <name type="scientific">Massilia eurypsychrophila</name>
    <dbReference type="NCBI Taxonomy" id="1485217"/>
    <lineage>
        <taxon>Bacteria</taxon>
        <taxon>Pseudomonadati</taxon>
        <taxon>Pseudomonadota</taxon>
        <taxon>Betaproteobacteria</taxon>
        <taxon>Burkholderiales</taxon>
        <taxon>Oxalobacteraceae</taxon>
        <taxon>Telluria group</taxon>
        <taxon>Massilia</taxon>
    </lineage>
</organism>
<evidence type="ECO:0000313" key="1">
    <source>
        <dbReference type="EMBL" id="PIL43078.1"/>
    </source>
</evidence>
<dbReference type="EMBL" id="PDOC01000017">
    <property type="protein sequence ID" value="PIL43078.1"/>
    <property type="molecule type" value="Genomic_DNA"/>
</dbReference>
<dbReference type="Pfam" id="PF10118">
    <property type="entry name" value="Metal_hydrol"/>
    <property type="match status" value="1"/>
</dbReference>
<accession>A0A2G8TBM5</accession>
<dbReference type="Proteomes" id="UP000230390">
    <property type="component" value="Unassembled WGS sequence"/>
</dbReference>
<keyword evidence="2" id="KW-1185">Reference proteome</keyword>
<dbReference type="GO" id="GO:0016787">
    <property type="term" value="F:hydrolase activity"/>
    <property type="evidence" value="ECO:0007669"/>
    <property type="project" value="UniProtKB-KW"/>
</dbReference>
<reference evidence="1 2" key="1">
    <citation type="submission" date="2017-10" db="EMBL/GenBank/DDBJ databases">
        <title>Massilia psychrophilum sp. nov., a novel purple-pigmented bacterium isolated from Tianshan glacier, Xinjiang Municipality, China.</title>
        <authorList>
            <person name="Wang H."/>
        </authorList>
    </citation>
    <scope>NUCLEOTIDE SEQUENCE [LARGE SCALE GENOMIC DNA]</scope>
    <source>
        <strain evidence="1 2">JCM 30074</strain>
    </source>
</reference>
<evidence type="ECO:0000313" key="2">
    <source>
        <dbReference type="Proteomes" id="UP000230390"/>
    </source>
</evidence>
<keyword evidence="1" id="KW-0378">Hydrolase</keyword>
<comment type="caution">
    <text evidence="1">The sequence shown here is derived from an EMBL/GenBank/DDBJ whole genome shotgun (WGS) entry which is preliminary data.</text>
</comment>
<dbReference type="PANTHER" id="PTHR39456">
    <property type="entry name" value="METAL-DEPENDENT HYDROLASE"/>
    <property type="match status" value="1"/>
</dbReference>
<sequence>MALAVVHRACIVNKVATQSVTNFPSRQTMATLTLRKLNVDLSKGFGRHWLGGDPYRTALFNALSMTFPLGEQSFIDSVGALPEALLPDPAMRAEIGEFIGQEASHRFVHQQYNRVLEAQGMVFVCGPSIERRLQRVSRAGPEIWVAATCAIEHYTAMLADGVLSVPSWMDGAEPDMHTLWSWHAAEENEHKAVAIDVYRAIGGRYVPRVLVYMQASFFLAFDIFWQTADNLRREGQLWKARTWISGCRTWLGRDGIFWHLLLPSLRYLAPSFHPWQHDNRQLSERWLDEHRSAFRSSGARGPQG</sequence>
<name>A0A2G8TBM5_9BURK</name>
<protein>
    <submittedName>
        <fullName evidence="1">Metal-dependent hydrolase</fullName>
    </submittedName>
</protein>